<gene>
    <name evidence="1" type="ORF">AM571_CH00844</name>
</gene>
<organism evidence="1 2">
    <name type="scientific">Rhizobium etli 8C-3</name>
    <dbReference type="NCBI Taxonomy" id="538025"/>
    <lineage>
        <taxon>Bacteria</taxon>
        <taxon>Pseudomonadati</taxon>
        <taxon>Pseudomonadota</taxon>
        <taxon>Alphaproteobacteria</taxon>
        <taxon>Hyphomicrobiales</taxon>
        <taxon>Rhizobiaceae</taxon>
        <taxon>Rhizobium/Agrobacterium group</taxon>
        <taxon>Rhizobium</taxon>
    </lineage>
</organism>
<reference evidence="1 2" key="1">
    <citation type="submission" date="2016-09" db="EMBL/GenBank/DDBJ databases">
        <title>The complete genome sequences of Rhizobium gallicum, symbiovars gallicum and phaseoli, symbionts associated to common bean (Phaseolus vulgaris).</title>
        <authorList>
            <person name="Bustos P."/>
            <person name="Santamaria R.I."/>
            <person name="Perez-Carrascal O.M."/>
            <person name="Juarez S."/>
            <person name="Lozano L."/>
            <person name="Martinez-Flores I."/>
            <person name="Martinez-Romero E."/>
            <person name="Cevallos M."/>
            <person name="Romero D."/>
            <person name="Davila G."/>
            <person name="Gonzalez V."/>
        </authorList>
    </citation>
    <scope>NUCLEOTIDE SEQUENCE [LARGE SCALE GENOMIC DNA]</scope>
    <source>
        <strain evidence="1 2">8C-3</strain>
    </source>
</reference>
<evidence type="ECO:0000313" key="2">
    <source>
        <dbReference type="Proteomes" id="UP000185109"/>
    </source>
</evidence>
<dbReference type="EMBL" id="CP017241">
    <property type="protein sequence ID" value="APO73688.1"/>
    <property type="molecule type" value="Genomic_DNA"/>
</dbReference>
<accession>A0A1L5P0M3</accession>
<dbReference type="Proteomes" id="UP000185109">
    <property type="component" value="Chromosome"/>
</dbReference>
<dbReference type="AlphaFoldDB" id="A0A1L5P0M3"/>
<sequence length="55" mass="5576">MAELPPALSRRHSRFAATAAGGSMTTMRARSRRAAVVASSVAALSAEIISAYAAG</sequence>
<evidence type="ECO:0000313" key="1">
    <source>
        <dbReference type="EMBL" id="APO73688.1"/>
    </source>
</evidence>
<proteinExistence type="predicted"/>
<protein>
    <submittedName>
        <fullName evidence="1">Uncharacterized protein</fullName>
    </submittedName>
</protein>
<name>A0A1L5P0M3_RHIET</name>